<dbReference type="RefSeq" id="WP_106586895.1">
    <property type="nucleotide sequence ID" value="NZ_PYGA01000038.1"/>
</dbReference>
<keyword evidence="1" id="KW-0479">Metal-binding</keyword>
<dbReference type="GO" id="GO:0008270">
    <property type="term" value="F:zinc ion binding"/>
    <property type="evidence" value="ECO:0007669"/>
    <property type="project" value="UniProtKB-KW"/>
</dbReference>
<proteinExistence type="predicted"/>
<dbReference type="InterPro" id="IPR020458">
    <property type="entry name" value="Znf_DskA_TraR_CS"/>
</dbReference>
<organism evidence="6 7">
    <name type="scientific">Murinocardiopsis flavida</name>
    <dbReference type="NCBI Taxonomy" id="645275"/>
    <lineage>
        <taxon>Bacteria</taxon>
        <taxon>Bacillati</taxon>
        <taxon>Actinomycetota</taxon>
        <taxon>Actinomycetes</taxon>
        <taxon>Streptosporangiales</taxon>
        <taxon>Nocardiopsidaceae</taxon>
        <taxon>Murinocardiopsis</taxon>
    </lineage>
</organism>
<feature type="domain" description="Zinc finger DksA/TraR C4-type" evidence="5">
    <location>
        <begin position="98"/>
        <end position="127"/>
    </location>
</feature>
<keyword evidence="2" id="KW-0863">Zinc-finger</keyword>
<protein>
    <submittedName>
        <fullName evidence="6">TraR/DksA family transcriptional regulator</fullName>
    </submittedName>
</protein>
<dbReference type="Pfam" id="PF01258">
    <property type="entry name" value="zf-dskA_traR"/>
    <property type="match status" value="1"/>
</dbReference>
<dbReference type="PANTHER" id="PTHR33823:SF4">
    <property type="entry name" value="GENERAL STRESS PROTEIN 16O"/>
    <property type="match status" value="1"/>
</dbReference>
<dbReference type="AlphaFoldDB" id="A0A2P8CJC3"/>
<dbReference type="PROSITE" id="PS01102">
    <property type="entry name" value="ZF_DKSA_1"/>
    <property type="match status" value="1"/>
</dbReference>
<dbReference type="PANTHER" id="PTHR33823">
    <property type="entry name" value="RNA POLYMERASE-BINDING TRANSCRIPTION FACTOR DKSA-RELATED"/>
    <property type="match status" value="1"/>
</dbReference>
<keyword evidence="7" id="KW-1185">Reference proteome</keyword>
<dbReference type="Proteomes" id="UP000240542">
    <property type="component" value="Unassembled WGS sequence"/>
</dbReference>
<evidence type="ECO:0000256" key="1">
    <source>
        <dbReference type="ARBA" id="ARBA00022723"/>
    </source>
</evidence>
<name>A0A2P8CJC3_9ACTN</name>
<evidence type="ECO:0000259" key="5">
    <source>
        <dbReference type="Pfam" id="PF01258"/>
    </source>
</evidence>
<dbReference type="Gene3D" id="1.20.120.910">
    <property type="entry name" value="DksA, coiled-coil domain"/>
    <property type="match status" value="1"/>
</dbReference>
<sequence>MDDAANRPDRPAAEQRAAAERIRAARAEAAELAANLERQWDAVVAAAAFTNNDDEHDPEGSTLAYERERLTAMRDHVRRELAGLDRAAERLRDGAYWTCERCGGPIAAARLDARPAARTCIGCAAGARR</sequence>
<comment type="caution">
    <text evidence="6">The sequence shown here is derived from an EMBL/GenBank/DDBJ whole genome shotgun (WGS) entry which is preliminary data.</text>
</comment>
<dbReference type="PROSITE" id="PS51128">
    <property type="entry name" value="ZF_DKSA_2"/>
    <property type="match status" value="1"/>
</dbReference>
<feature type="zinc finger region" description="dksA C4-type" evidence="4">
    <location>
        <begin position="99"/>
        <end position="123"/>
    </location>
</feature>
<evidence type="ECO:0000256" key="4">
    <source>
        <dbReference type="PROSITE-ProRule" id="PRU00510"/>
    </source>
</evidence>
<evidence type="ECO:0000256" key="3">
    <source>
        <dbReference type="ARBA" id="ARBA00022833"/>
    </source>
</evidence>
<keyword evidence="3" id="KW-0862">Zinc</keyword>
<reference evidence="6 7" key="1">
    <citation type="submission" date="2018-03" db="EMBL/GenBank/DDBJ databases">
        <title>Genomic Encyclopedia of Archaeal and Bacterial Type Strains, Phase II (KMG-II): from individual species to whole genera.</title>
        <authorList>
            <person name="Goeker M."/>
        </authorList>
    </citation>
    <scope>NUCLEOTIDE SEQUENCE [LARGE SCALE GENOMIC DNA]</scope>
    <source>
        <strain evidence="6 7">DSM 45312</strain>
    </source>
</reference>
<dbReference type="InterPro" id="IPR000962">
    <property type="entry name" value="Znf_DskA_TraR"/>
</dbReference>
<evidence type="ECO:0000313" key="7">
    <source>
        <dbReference type="Proteomes" id="UP000240542"/>
    </source>
</evidence>
<evidence type="ECO:0000313" key="6">
    <source>
        <dbReference type="EMBL" id="PSK85042.1"/>
    </source>
</evidence>
<accession>A0A2P8CJC3</accession>
<evidence type="ECO:0000256" key="2">
    <source>
        <dbReference type="ARBA" id="ARBA00022771"/>
    </source>
</evidence>
<gene>
    <name evidence="6" type="ORF">CLV63_13841</name>
</gene>
<dbReference type="OrthoDB" id="1121111at2"/>
<dbReference type="EMBL" id="PYGA01000038">
    <property type="protein sequence ID" value="PSK85042.1"/>
    <property type="molecule type" value="Genomic_DNA"/>
</dbReference>